<accession>A0A2H0N6P2</accession>
<feature type="domain" description="NADP-dependent oxidoreductase" evidence="4">
    <location>
        <begin position="15"/>
        <end position="279"/>
    </location>
</feature>
<proteinExistence type="predicted"/>
<dbReference type="GO" id="GO:0016491">
    <property type="term" value="F:oxidoreductase activity"/>
    <property type="evidence" value="ECO:0007669"/>
    <property type="project" value="InterPro"/>
</dbReference>
<feature type="active site" description="Proton donor" evidence="1">
    <location>
        <position position="57"/>
    </location>
</feature>
<dbReference type="Gene3D" id="3.20.20.100">
    <property type="entry name" value="NADP-dependent oxidoreductase domain"/>
    <property type="match status" value="1"/>
</dbReference>
<evidence type="ECO:0000256" key="2">
    <source>
        <dbReference type="PIRSR" id="PIRSR000097-2"/>
    </source>
</evidence>
<feature type="site" description="Lowers pKa of active site Tyr" evidence="3">
    <location>
        <position position="83"/>
    </location>
</feature>
<dbReference type="PANTHER" id="PTHR43638">
    <property type="entry name" value="OXIDOREDUCTASE, ALDO/KETO REDUCTASE FAMILY PROTEIN"/>
    <property type="match status" value="1"/>
</dbReference>
<sequence>MQYKRLVTEGQIPVLGLGTWLIGGGQEPDYTDDKNAISTIKNAIHLGYTHIDTAEMYGGGHTEELVGKAIQDFSRKEIFVTTKVRNTKLRYNDVLQSVKESLHRLQTNYIDLLLIHAPSNTIPISETLRAFDSLVEAKLVKYIGVSNFQVDQLIEAQQHTKNKIVANQIEYSLLTRNTGRYAENKDMETKTIPYCQQNNIIIIAERPIERGLLLKSHPLLDKLEVKYNKTKAQIAINWLISKQNVVTIPKSTNEKRLMENLGALGWKMDKEDTKLLDEAQFVS</sequence>
<dbReference type="PROSITE" id="PS00062">
    <property type="entry name" value="ALDOKETO_REDUCTASE_2"/>
    <property type="match status" value="1"/>
</dbReference>
<gene>
    <name evidence="5" type="ORF">COV59_03880</name>
</gene>
<name>A0A2H0N6P2_9BACT</name>
<dbReference type="InterPro" id="IPR020471">
    <property type="entry name" value="AKR"/>
</dbReference>
<dbReference type="InterPro" id="IPR018170">
    <property type="entry name" value="Aldo/ket_reductase_CS"/>
</dbReference>
<dbReference type="PANTHER" id="PTHR43638:SF3">
    <property type="entry name" value="ALDEHYDE REDUCTASE"/>
    <property type="match status" value="1"/>
</dbReference>
<dbReference type="Proteomes" id="UP000229600">
    <property type="component" value="Unassembled WGS sequence"/>
</dbReference>
<reference evidence="5 6" key="1">
    <citation type="submission" date="2017-09" db="EMBL/GenBank/DDBJ databases">
        <title>Depth-based differentiation of microbial function through sediment-hosted aquifers and enrichment of novel symbionts in the deep terrestrial subsurface.</title>
        <authorList>
            <person name="Probst A.J."/>
            <person name="Ladd B."/>
            <person name="Jarett J.K."/>
            <person name="Geller-Mcgrath D.E."/>
            <person name="Sieber C.M."/>
            <person name="Emerson J.B."/>
            <person name="Anantharaman K."/>
            <person name="Thomas B.C."/>
            <person name="Malmstrom R."/>
            <person name="Stieglmeier M."/>
            <person name="Klingl A."/>
            <person name="Woyke T."/>
            <person name="Ryan C.M."/>
            <person name="Banfield J.F."/>
        </authorList>
    </citation>
    <scope>NUCLEOTIDE SEQUENCE [LARGE SCALE GENOMIC DNA]</scope>
    <source>
        <strain evidence="5">CG11_big_fil_rev_8_21_14_0_20_39_34</strain>
    </source>
</reference>
<dbReference type="Pfam" id="PF00248">
    <property type="entry name" value="Aldo_ket_red"/>
    <property type="match status" value="1"/>
</dbReference>
<evidence type="ECO:0000256" key="1">
    <source>
        <dbReference type="PIRSR" id="PIRSR000097-1"/>
    </source>
</evidence>
<dbReference type="InterPro" id="IPR023210">
    <property type="entry name" value="NADP_OxRdtase_dom"/>
</dbReference>
<dbReference type="AlphaFoldDB" id="A0A2H0N6P2"/>
<organism evidence="5 6">
    <name type="scientific">Candidatus Magasanikbacteria bacterium CG11_big_fil_rev_8_21_14_0_20_39_34</name>
    <dbReference type="NCBI Taxonomy" id="1974653"/>
    <lineage>
        <taxon>Bacteria</taxon>
        <taxon>Candidatus Magasanikiibacteriota</taxon>
    </lineage>
</organism>
<dbReference type="PROSITE" id="PS00063">
    <property type="entry name" value="ALDOKETO_REDUCTASE_3"/>
    <property type="match status" value="1"/>
</dbReference>
<feature type="binding site" evidence="2">
    <location>
        <position position="116"/>
    </location>
    <ligand>
        <name>substrate</name>
    </ligand>
</feature>
<comment type="caution">
    <text evidence="5">The sequence shown here is derived from an EMBL/GenBank/DDBJ whole genome shotgun (WGS) entry which is preliminary data.</text>
</comment>
<dbReference type="CDD" id="cd19072">
    <property type="entry name" value="AKR_AKR3F1-like"/>
    <property type="match status" value="1"/>
</dbReference>
<evidence type="ECO:0000313" key="5">
    <source>
        <dbReference type="EMBL" id="PIR03785.1"/>
    </source>
</evidence>
<evidence type="ECO:0000259" key="4">
    <source>
        <dbReference type="Pfam" id="PF00248"/>
    </source>
</evidence>
<evidence type="ECO:0000256" key="3">
    <source>
        <dbReference type="PIRSR" id="PIRSR000097-3"/>
    </source>
</evidence>
<dbReference type="InterPro" id="IPR036812">
    <property type="entry name" value="NAD(P)_OxRdtase_dom_sf"/>
</dbReference>
<dbReference type="PIRSF" id="PIRSF000097">
    <property type="entry name" value="AKR"/>
    <property type="match status" value="1"/>
</dbReference>
<evidence type="ECO:0000313" key="6">
    <source>
        <dbReference type="Proteomes" id="UP000229600"/>
    </source>
</evidence>
<protein>
    <submittedName>
        <fullName evidence="5">Aldo/keto reductase</fullName>
    </submittedName>
</protein>
<dbReference type="PRINTS" id="PR00069">
    <property type="entry name" value="ALDKETRDTASE"/>
</dbReference>
<dbReference type="SUPFAM" id="SSF51430">
    <property type="entry name" value="NAD(P)-linked oxidoreductase"/>
    <property type="match status" value="1"/>
</dbReference>
<dbReference type="EMBL" id="PCWN01000008">
    <property type="protein sequence ID" value="PIR03785.1"/>
    <property type="molecule type" value="Genomic_DNA"/>
</dbReference>